<dbReference type="Gene3D" id="3.30.559.30">
    <property type="entry name" value="Nonribosomal peptide synthetase, condensation domain"/>
    <property type="match status" value="4"/>
</dbReference>
<dbReference type="PROSITE" id="PS00455">
    <property type="entry name" value="AMP_BINDING"/>
    <property type="match status" value="3"/>
</dbReference>
<comment type="caution">
    <text evidence="8">The sequence shown here is derived from an EMBL/GenBank/DDBJ whole genome shotgun (WGS) entry which is preliminary data.</text>
</comment>
<dbReference type="FunFam" id="3.40.50.980:FF:000002">
    <property type="entry name" value="Enterobactin synthetase component F"/>
    <property type="match status" value="1"/>
</dbReference>
<dbReference type="InterPro" id="IPR000873">
    <property type="entry name" value="AMP-dep_synth/lig_dom"/>
</dbReference>
<dbReference type="GO" id="GO:0008610">
    <property type="term" value="P:lipid biosynthetic process"/>
    <property type="evidence" value="ECO:0007669"/>
    <property type="project" value="UniProtKB-ARBA"/>
</dbReference>
<dbReference type="InterPro" id="IPR020806">
    <property type="entry name" value="PKS_PP-bd"/>
</dbReference>
<reference evidence="8 9" key="1">
    <citation type="submission" date="2019-03" db="EMBL/GenBank/DDBJ databases">
        <title>Genomic Encyclopedia of Archaeal and Bacterial Type Strains, Phase II (KMG-II): from individual species to whole genera.</title>
        <authorList>
            <person name="Goeker M."/>
        </authorList>
    </citation>
    <scope>NUCLEOTIDE SEQUENCE [LARGE SCALE GENOMIC DNA]</scope>
    <source>
        <strain evidence="8 9">DSM 45499</strain>
    </source>
</reference>
<dbReference type="Gene3D" id="1.10.1200.10">
    <property type="entry name" value="ACP-like"/>
    <property type="match status" value="4"/>
</dbReference>
<dbReference type="PANTHER" id="PTHR45527:SF1">
    <property type="entry name" value="FATTY ACID SYNTHASE"/>
    <property type="match status" value="1"/>
</dbReference>
<comment type="cofactor">
    <cofactor evidence="1">
        <name>pantetheine 4'-phosphate</name>
        <dbReference type="ChEBI" id="CHEBI:47942"/>
    </cofactor>
</comment>
<dbReference type="InterPro" id="IPR009081">
    <property type="entry name" value="PP-bd_ACP"/>
</dbReference>
<evidence type="ECO:0000256" key="3">
    <source>
        <dbReference type="ARBA" id="ARBA00022450"/>
    </source>
</evidence>
<name>A0A4R7V395_9PSEU</name>
<dbReference type="Gene3D" id="3.30.559.10">
    <property type="entry name" value="Chloramphenicol acetyltransferase-like domain"/>
    <property type="match status" value="4"/>
</dbReference>
<dbReference type="InterPro" id="IPR023213">
    <property type="entry name" value="CAT-like_dom_sf"/>
</dbReference>
<evidence type="ECO:0000256" key="6">
    <source>
        <dbReference type="SAM" id="MobiDB-lite"/>
    </source>
</evidence>
<feature type="non-terminal residue" evidence="8">
    <location>
        <position position="3653"/>
    </location>
</feature>
<dbReference type="SMART" id="SM00823">
    <property type="entry name" value="PKS_PP"/>
    <property type="match status" value="4"/>
</dbReference>
<keyword evidence="5" id="KW-0436">Ligase</keyword>
<dbReference type="GO" id="GO:0005829">
    <property type="term" value="C:cytosol"/>
    <property type="evidence" value="ECO:0007669"/>
    <property type="project" value="TreeGrafter"/>
</dbReference>
<dbReference type="Gene3D" id="2.30.38.10">
    <property type="entry name" value="Luciferase, Domain 3"/>
    <property type="match status" value="3"/>
</dbReference>
<evidence type="ECO:0000256" key="2">
    <source>
        <dbReference type="ARBA" id="ARBA00006432"/>
    </source>
</evidence>
<dbReference type="Pfam" id="PF00668">
    <property type="entry name" value="Condensation"/>
    <property type="match status" value="4"/>
</dbReference>
<evidence type="ECO:0000259" key="7">
    <source>
        <dbReference type="PROSITE" id="PS50075"/>
    </source>
</evidence>
<keyword evidence="4" id="KW-0597">Phosphoprotein</keyword>
<gene>
    <name evidence="8" type="ORF">CLV71_1161</name>
</gene>
<dbReference type="SUPFAM" id="SSF47336">
    <property type="entry name" value="ACP-like"/>
    <property type="match status" value="4"/>
</dbReference>
<protein>
    <submittedName>
        <fullName evidence="8">Amino acid adenylation domain-containing protein</fullName>
    </submittedName>
</protein>
<dbReference type="EMBL" id="SOCP01000016">
    <property type="protein sequence ID" value="TDV43067.1"/>
    <property type="molecule type" value="Genomic_DNA"/>
</dbReference>
<evidence type="ECO:0000313" key="8">
    <source>
        <dbReference type="EMBL" id="TDV43067.1"/>
    </source>
</evidence>
<dbReference type="InterPro" id="IPR025110">
    <property type="entry name" value="AMP-bd_C"/>
</dbReference>
<dbReference type="OrthoDB" id="2378856at2"/>
<keyword evidence="3" id="KW-0596">Phosphopantetheine</keyword>
<keyword evidence="9" id="KW-1185">Reference proteome</keyword>
<dbReference type="GO" id="GO:0016874">
    <property type="term" value="F:ligase activity"/>
    <property type="evidence" value="ECO:0007669"/>
    <property type="project" value="UniProtKB-KW"/>
</dbReference>
<feature type="domain" description="Carrier" evidence="7">
    <location>
        <begin position="1036"/>
        <end position="1111"/>
    </location>
</feature>
<sequence length="3653" mass="392472">MVLGAADRGRHEQLLCELFAEVLGLPHVTPADDFFALGGHSLLATRLVSRMRAVLGIEVPVLSVFEAPTAAGLAREVEEVTGTVRPPLRPTPHGDSAPVSFAQQRLWFLHQLDGPSAVYNLPIVFRLAGEVDPAAMRAALSDVMARHEALRTVFGESDGVPVQRILPAHTPVRMSLVDTASDRLPGLLSGVVEHCFDLATEPPLRAWLCRVVDDGSWVLAVLMHHIAGDGWSMAPLSRDLSEAYTARLAGNAPAWQPLPVRYADYAAWQRELLGDLDDPDSIAARQVGYWSARLAGLPDQVGLPGDRPRPAVASHRGATVAFEIDPELYARVDRVAREARASVFMVLHAALAALLTRLGAGTDIPIGTPVAGRADEALDDLVGFFVNTLVLRTDTSGDPTFADLLAQVRETALAAYAHQDMPFERIVDALNPARSLAHHPLFQIALVLQNNAGTTVDLPGVTAVRDRVSGRNARFDLTFTVRDDGTGRVEYAVDLYDHATVVALADRWVRLLDAVTADLGRRVADVDILTDTERHQVLTGWNVTSGTPSTLPLPVLFEQRAAATPDAVAVEWDGGSVTYAELNARAGRLARRLADRGAGPERLVALVLPRSVDMVVAIIAVLRAGAGYLPIDPAYPAERVRFMIDDARPVLVLDALDQLTALPGAAPGERRTRPTAGNTAYVMYTSGTTGAPKGVVVTHADVAGLVSASCFAGGAHERVLLHSPYVFDASTYELWVPLLSGGTVVIASGDVDARTVRRAVADHGVTAMWATSGLFRVLADEDPECFAGLREVWAGGGVVPAGAVRRVLRACPGLVVVDGYGPTETTTFVTSHPMAAPDEVPDPVPVGAPITHMRAYVLDDRLRPVPPGAIGELYVAGTGVARGYLGRAGLTANRFVACPFGPGERMYRTGDVVRWRDGVIEYRGRADDQVKIRGFRVEPGEVESVLAAHHLVAQAVVTARADRPGEQRLVAYVVPEDPELVDPAPLRDHLAERLPDYLVPSAIVLLAAMPLTAVGKIDVRALPAPDFAALAGSGGAPRDQREELLCGLFAEVLGLPGVGVDDGFFDLGGHSLLATRLVSRLRTALGVELPVRAVFESPTVAGLARRLPAVSDARRPVLRPVRRAEYLPVSFAQQRLWFIDQLEGASPVYNVPLVLRLAGELDPDALKAALADVVDRHEALRTVYTEVDGVPMQRIRPAGGGVEMSIAEVAADGVSDAVADVVWHPFDLAAGPPLRASLVRATADECVLVLVLHHIAGDGWSLAPLLRDLSRAYAARAVGAAPGWSPLPVQYADYAVWQRELLGSLDDPGSAVARQVEFWSHRLAGLPEQVSLLGDRPRPAVASHRGAVVGFEVDPVVHARIVAVARDAGASVFMVLLAGLAGLLTRSGAGTDVPIGSPVAGRTDEALDDLVGFFVNTLVLRTDTGGDPSFAELLGRVRETALSAYANQDVPFERLVDVLNPHRSLAHHPLFQVMLVLQNNVEASLELPGVRATRERALGRSARFDLTVSVRERPDTAGMTGRVEYSTDLYDRGTIESLVRRWLRLLDSVTAAPDQRLGAVPLLTDAERHLLLTQWNDTAAAVPSSPLPALFEQQVERTPDAVAVRSGNESVSYTELNARANRFARQLIARGVGPEDHVAVALPRSTELIVALLAVAKAGAAYVPIDPDHPAERIRFLIEDARPVCVVTPDDMVTTGHSSADITDAERVRPLRPHNPAYVIYTSGTTGHPKGVVVEHRSLTNYLVRARSAYPALGGATLLHASVTFDGAVPPLYGPLLVGGLLHVGDLDERTAGHGLPYTFLKLTPTHLAFAMTEHSAQVAPTSQLMVGGSAARGADLDRWRAAHPGVSVVNHYGPTETTVGCTDYVIPDGEVSDGRPVPIGRPQDNVRVFVLDDRLRLVPPGVSGELYVAGTGVARGYLGRVRLTANRFVACPFGSGERMYRTGDVARWRADGNLEYLGRADDQVKIRGVRVEPAEVEVVLARHEAVAHVAAVARQDRSGEHQLVAYVVPAAPLGDLREYLRERLPDYLVPAAVVTLPALPLTSSGKVDRAALPAPEFAEAGRMLPRNPQEELLCGLFAEVLGLPEVGVADSFFDLGGHSLLATRLVSRVRAVFGVELSVRAVFEAPTVAGLAGRVGRAAGVRRPALAPVTRPGQVPLSFAQQRLWFLYRLRGPNPLYNVPLVIRMTGDLDTDAFAAALNDVVDRHEPLRTVLAEVDGTPVQQILAKVTVPVPVVDDRGPDLVAEAVHHSFDLATELPVRASLSRTGDGWVFVLVVHHVATDGWSMAPLSRDLSRAYAARVAGAEPDWPPLPVQYADYAVWQRELLGDLSDPDSRIAGQLDYWTSALAGLPEQVSLPGDRPRPSVATYEGASLGFDLTPAMHAQVADVARDCGASVFMVLQAALAGLLTRLGAGTDIPVGVPVAGRTDESLDALVGFFVNTLVLRNDTSGDPTFAELVARVRETALSAYANQDVPFERLVDVVSPQRSLAHHPLFQIMLVLQNNEDVTLDLPGVRAVRERVRARGSRFDLTFSLREHRGTDGGPAGMSGRVEYSTDLYDRGTVETLVARWLRLLDAVTGDTGRRPGGVDVMSDAERRRVLADWNDTAGEPPVVPVPALFERQAARTPDAVAVVSDGEPVTYAELNARANRLARHLIGRGAGPERLVALRLSRSVEMVVAILAVLKSGAAYVPVDPEYPAERVRFMESDARPVCVVTAEDVHAAPAGLSGTDVTDAERVGPLTVAGPAYVIYTSGTTGVPKGAVVTHAGLANRVTWMTGRYGFSGTDRVLQKTPYGFDVSVWEFLATLTSGATLVMARPGGHREPGYLVDVIRRERITILHFVPSMLREFLRNLDAGAVPTLRQVFCSGEALSGDLRDEFVAKVPAGLHNLYGPTEASIDVTAWDCGHGDGQAPPIGAPITNTRVYVLDGRLRPVPPGVAGELYLAGTPLARGYLRRPGLTADRFVACPFGAGERMYRTGDVVRWRYDGNLEYLGRTDDQVKIRGFRVEPAEVEAVLAGHSRTAQSVVVAREDRPGEPRLVAYVVAHGDSTGLTGELREYLRERLPDYLVPAAFVPLDRIPLSANGKVDRRALPTPDYTAQAGSGGGPRDPREELLCGLFAEVLGLPEVGVADGFFDLGGHSLLATRLVSRVRVVMGVELSVRAVFEAPTVAGLARRVRDATGLVRPALRPVDSPERIPLSFAQQRLWFLQQLEGPNPVYNIPLVLRMSGDLDVGSLRSALDDVVARHEPLRTTFTDVDGDPAQTIRDGVRVFLPIADLDSGRLEAAVTEVVGHRFDLAADLPLRASLFRVTDTGDWVLVLVVHHAATDGWSMAPLSRDLSLAYTARVAGVAPDWSPLPVRYADYAVWQRELLGDLSDSDSQVAGQLDYWTTALAGLPEQAGLPGDRPRPVVASHRGGSVDVRLDAAAHEAVVDLARRSGTSVFMVLLAGLAGVLSRLGAGSDIPVGTPVAGRTDEALDDLVGFFVNTLVLRMDTGGDPSFAELLGRVRETALSAYANQDVPFERLVDVLNPHRSLAHHPLFQVMLVLQNNVDTAIELPGLTVTRERLSRPNARFDLTFNLRERRAPDGRPAGITGRVTFTTDLYDQGTIESLVRRWSQLLRVVTADSDVPVCRVDLLSESECGLLASWNDTAG</sequence>
<dbReference type="FunFam" id="2.30.38.10:FF:000001">
    <property type="entry name" value="Non-ribosomal peptide synthetase PvdI"/>
    <property type="match status" value="3"/>
</dbReference>
<dbReference type="SUPFAM" id="SSF56801">
    <property type="entry name" value="Acetyl-CoA synthetase-like"/>
    <property type="match status" value="3"/>
</dbReference>
<dbReference type="FunFam" id="1.10.1200.10:FF:000016">
    <property type="entry name" value="Non-ribosomal peptide synthase"/>
    <property type="match status" value="3"/>
</dbReference>
<dbReference type="PROSITE" id="PS00012">
    <property type="entry name" value="PHOSPHOPANTETHEINE"/>
    <property type="match status" value="4"/>
</dbReference>
<dbReference type="InterPro" id="IPR010071">
    <property type="entry name" value="AA_adenyl_dom"/>
</dbReference>
<accession>A0A4R7V395</accession>
<dbReference type="CDD" id="cd12117">
    <property type="entry name" value="A_NRPS_Srf_like"/>
    <property type="match status" value="1"/>
</dbReference>
<dbReference type="Pfam" id="PF00501">
    <property type="entry name" value="AMP-binding"/>
    <property type="match status" value="3"/>
</dbReference>
<dbReference type="RefSeq" id="WP_133906983.1">
    <property type="nucleotide sequence ID" value="NZ_SOCP01000016.1"/>
</dbReference>
<dbReference type="NCBIfam" id="NF003417">
    <property type="entry name" value="PRK04813.1"/>
    <property type="match status" value="3"/>
</dbReference>
<dbReference type="GO" id="GO:0072330">
    <property type="term" value="P:monocarboxylic acid biosynthetic process"/>
    <property type="evidence" value="ECO:0007669"/>
    <property type="project" value="UniProtKB-ARBA"/>
</dbReference>
<dbReference type="Gene3D" id="3.40.50.980">
    <property type="match status" value="6"/>
</dbReference>
<dbReference type="NCBIfam" id="TIGR01733">
    <property type="entry name" value="AA-adenyl-dom"/>
    <property type="match status" value="3"/>
</dbReference>
<dbReference type="Pfam" id="PF00550">
    <property type="entry name" value="PP-binding"/>
    <property type="match status" value="4"/>
</dbReference>
<dbReference type="FunFam" id="1.10.1200.10:FF:000005">
    <property type="entry name" value="Nonribosomal peptide synthetase 1"/>
    <property type="match status" value="1"/>
</dbReference>
<dbReference type="InterPro" id="IPR020845">
    <property type="entry name" value="AMP-binding_CS"/>
</dbReference>
<dbReference type="SUPFAM" id="SSF52777">
    <property type="entry name" value="CoA-dependent acyltransferases"/>
    <property type="match status" value="8"/>
</dbReference>
<comment type="similarity">
    <text evidence="2">Belongs to the ATP-dependent AMP-binding enzyme family.</text>
</comment>
<dbReference type="Gene3D" id="3.30.300.30">
    <property type="match status" value="3"/>
</dbReference>
<dbReference type="InterPro" id="IPR036736">
    <property type="entry name" value="ACP-like_sf"/>
</dbReference>
<evidence type="ECO:0000256" key="5">
    <source>
        <dbReference type="ARBA" id="ARBA00022598"/>
    </source>
</evidence>
<dbReference type="CDD" id="cd05930">
    <property type="entry name" value="A_NRPS"/>
    <property type="match status" value="1"/>
</dbReference>
<dbReference type="PANTHER" id="PTHR45527">
    <property type="entry name" value="NONRIBOSOMAL PEPTIDE SYNTHETASE"/>
    <property type="match status" value="1"/>
</dbReference>
<dbReference type="InterPro" id="IPR045851">
    <property type="entry name" value="AMP-bd_C_sf"/>
</dbReference>
<dbReference type="FunFam" id="3.30.300.30:FF:000010">
    <property type="entry name" value="Enterobactin synthetase component F"/>
    <property type="match status" value="2"/>
</dbReference>
<feature type="domain" description="Carrier" evidence="7">
    <location>
        <begin position="6"/>
        <end position="81"/>
    </location>
</feature>
<evidence type="ECO:0000256" key="1">
    <source>
        <dbReference type="ARBA" id="ARBA00001957"/>
    </source>
</evidence>
<dbReference type="GO" id="GO:0031177">
    <property type="term" value="F:phosphopantetheine binding"/>
    <property type="evidence" value="ECO:0007669"/>
    <property type="project" value="InterPro"/>
</dbReference>
<dbReference type="PROSITE" id="PS50075">
    <property type="entry name" value="CARRIER"/>
    <property type="match status" value="4"/>
</dbReference>
<evidence type="ECO:0000313" key="9">
    <source>
        <dbReference type="Proteomes" id="UP000294927"/>
    </source>
</evidence>
<dbReference type="CDD" id="cd19540">
    <property type="entry name" value="LCL_NRPS-like"/>
    <property type="match status" value="4"/>
</dbReference>
<feature type="domain" description="Carrier" evidence="7">
    <location>
        <begin position="3106"/>
        <end position="3181"/>
    </location>
</feature>
<dbReference type="CDD" id="cd17646">
    <property type="entry name" value="A_NRPS_AB3403-like"/>
    <property type="match status" value="1"/>
</dbReference>
<dbReference type="GO" id="GO:0043041">
    <property type="term" value="P:amino acid activation for nonribosomal peptide biosynthetic process"/>
    <property type="evidence" value="ECO:0007669"/>
    <property type="project" value="TreeGrafter"/>
</dbReference>
<dbReference type="GO" id="GO:0044550">
    <property type="term" value="P:secondary metabolite biosynthetic process"/>
    <property type="evidence" value="ECO:0007669"/>
    <property type="project" value="UniProtKB-ARBA"/>
</dbReference>
<dbReference type="FunFam" id="3.40.50.12780:FF:000012">
    <property type="entry name" value="Non-ribosomal peptide synthetase"/>
    <property type="match status" value="1"/>
</dbReference>
<dbReference type="InterPro" id="IPR001242">
    <property type="entry name" value="Condensation_dom"/>
</dbReference>
<dbReference type="FunFam" id="3.40.50.980:FF:000001">
    <property type="entry name" value="Non-ribosomal peptide synthetase"/>
    <property type="match status" value="2"/>
</dbReference>
<organism evidence="8 9">
    <name type="scientific">Actinophytocola oryzae</name>
    <dbReference type="NCBI Taxonomy" id="502181"/>
    <lineage>
        <taxon>Bacteria</taxon>
        <taxon>Bacillati</taxon>
        <taxon>Actinomycetota</taxon>
        <taxon>Actinomycetes</taxon>
        <taxon>Pseudonocardiales</taxon>
        <taxon>Pseudonocardiaceae</taxon>
    </lineage>
</organism>
<dbReference type="InterPro" id="IPR006162">
    <property type="entry name" value="Ppantetheine_attach_site"/>
</dbReference>
<dbReference type="Pfam" id="PF13193">
    <property type="entry name" value="AMP-binding_C"/>
    <property type="match status" value="3"/>
</dbReference>
<dbReference type="Proteomes" id="UP000294927">
    <property type="component" value="Unassembled WGS sequence"/>
</dbReference>
<feature type="region of interest" description="Disordered" evidence="6">
    <location>
        <begin position="3090"/>
        <end position="3109"/>
    </location>
</feature>
<feature type="domain" description="Carrier" evidence="7">
    <location>
        <begin position="2065"/>
        <end position="2140"/>
    </location>
</feature>
<evidence type="ECO:0000256" key="4">
    <source>
        <dbReference type="ARBA" id="ARBA00022553"/>
    </source>
</evidence>
<dbReference type="FunFam" id="3.30.559.30:FF:000001">
    <property type="entry name" value="Non-ribosomal peptide synthetase"/>
    <property type="match status" value="2"/>
</dbReference>
<proteinExistence type="inferred from homology"/>